<gene>
    <name evidence="1" type="ORF">AN396_05290</name>
</gene>
<dbReference type="EMBL" id="LJDB01000046">
    <property type="protein sequence ID" value="ONI40744.1"/>
    <property type="molecule type" value="Genomic_DNA"/>
</dbReference>
<accession>A0ACC8XCZ9</accession>
<keyword evidence="2" id="KW-1185">Reference proteome</keyword>
<organism evidence="1 2">
    <name type="scientific">Candidatus Epulonipiscium fishelsonii</name>
    <dbReference type="NCBI Taxonomy" id="77094"/>
    <lineage>
        <taxon>Bacteria</taxon>
        <taxon>Bacillati</taxon>
        <taxon>Bacillota</taxon>
        <taxon>Clostridia</taxon>
        <taxon>Lachnospirales</taxon>
        <taxon>Lachnospiraceae</taxon>
        <taxon>Candidatus Epulonipiscium</taxon>
    </lineage>
</organism>
<sequence>MKINLEDIPKNNTILKTFMVTDNKLNNDIYKNISVSISGGSDSDIVLDIITKTVKTEVLKKIKFVFFDTKLEYQATLKHLNYLEKKYNIHIERITPEMSIIETVRKFGQPCFSKNISKKINLMQTKNIEFKNCSTDELCKKHGKVKDVAKWWNDEWSTNKNSQFNISKRRKLKRFLINNPPNFLISDKCCTYTKKIPVKKYYIENNIDIGITGIRKNEGGIRSMSYKNSCFTDKCESNNYVASFRPLWNWTNEDKQIYKDFYKIKHSDCYEVYGMTRTGCAGCPFNLNLKKDLQILEKYEPNVHKAVCNIFKNAYDYIEQYNSFRDLNIRGQKHG</sequence>
<dbReference type="Proteomes" id="UP000188605">
    <property type="component" value="Unassembled WGS sequence"/>
</dbReference>
<evidence type="ECO:0000313" key="1">
    <source>
        <dbReference type="EMBL" id="ONI40744.1"/>
    </source>
</evidence>
<evidence type="ECO:0000313" key="2">
    <source>
        <dbReference type="Proteomes" id="UP000188605"/>
    </source>
</evidence>
<proteinExistence type="predicted"/>
<comment type="caution">
    <text evidence="1">The sequence shown here is derived from an EMBL/GenBank/DDBJ whole genome shotgun (WGS) entry which is preliminary data.</text>
</comment>
<reference evidence="1" key="1">
    <citation type="submission" date="2016-08" db="EMBL/GenBank/DDBJ databases">
        <authorList>
            <person name="Ngugi D.K."/>
            <person name="Miyake S."/>
            <person name="Stingl U."/>
        </authorList>
    </citation>
    <scope>NUCLEOTIDE SEQUENCE</scope>
    <source>
        <strain evidence="1">SCG-B11WGA-EpuloA1</strain>
    </source>
</reference>
<name>A0ACC8XCZ9_9FIRM</name>
<protein>
    <submittedName>
        <fullName evidence="1">Uncharacterized protein</fullName>
    </submittedName>
</protein>